<dbReference type="AlphaFoldDB" id="A0A6N3DQJ2"/>
<proteinExistence type="predicted"/>
<evidence type="ECO:0000313" key="1">
    <source>
        <dbReference type="EMBL" id="VYU28173.1"/>
    </source>
</evidence>
<accession>A0A6N3DQJ2</accession>
<name>A0A6N3DQJ2_9FIRM</name>
<sequence>MGNLLLVNYIKVYIDKEIISIELISSSFTHKTSVDIMNLYLKHYFYVGVFSNYV</sequence>
<organism evidence="1">
    <name type="scientific">Veillonella dispar</name>
    <dbReference type="NCBI Taxonomy" id="39778"/>
    <lineage>
        <taxon>Bacteria</taxon>
        <taxon>Bacillati</taxon>
        <taxon>Bacillota</taxon>
        <taxon>Negativicutes</taxon>
        <taxon>Veillonellales</taxon>
        <taxon>Veillonellaceae</taxon>
        <taxon>Veillonella</taxon>
    </lineage>
</organism>
<dbReference type="EMBL" id="CACRUF010000053">
    <property type="protein sequence ID" value="VYU28173.1"/>
    <property type="molecule type" value="Genomic_DNA"/>
</dbReference>
<protein>
    <submittedName>
        <fullName evidence="1">Uncharacterized protein</fullName>
    </submittedName>
</protein>
<gene>
    <name evidence="1" type="ORF">VDLFYP95_01986</name>
</gene>
<reference evidence="1" key="1">
    <citation type="submission" date="2019-11" db="EMBL/GenBank/DDBJ databases">
        <authorList>
            <person name="Feng L."/>
        </authorList>
    </citation>
    <scope>NUCLEOTIDE SEQUENCE</scope>
    <source>
        <strain evidence="1">VdisparLFYP95</strain>
    </source>
</reference>